<dbReference type="Proteomes" id="UP001153555">
    <property type="component" value="Unassembled WGS sequence"/>
</dbReference>
<dbReference type="AlphaFoldDB" id="A0A9N7NG88"/>
<name>A0A9N7NG88_STRHE</name>
<organism evidence="4 5">
    <name type="scientific">Striga hermonthica</name>
    <name type="common">Purple witchweed</name>
    <name type="synonym">Buchnera hermonthica</name>
    <dbReference type="NCBI Taxonomy" id="68872"/>
    <lineage>
        <taxon>Eukaryota</taxon>
        <taxon>Viridiplantae</taxon>
        <taxon>Streptophyta</taxon>
        <taxon>Embryophyta</taxon>
        <taxon>Tracheophyta</taxon>
        <taxon>Spermatophyta</taxon>
        <taxon>Magnoliopsida</taxon>
        <taxon>eudicotyledons</taxon>
        <taxon>Gunneridae</taxon>
        <taxon>Pentapetalae</taxon>
        <taxon>asterids</taxon>
        <taxon>lamiids</taxon>
        <taxon>Lamiales</taxon>
        <taxon>Orobanchaceae</taxon>
        <taxon>Buchnereae</taxon>
        <taxon>Striga</taxon>
    </lineage>
</organism>
<gene>
    <name evidence="4" type="ORF">SHERM_26588</name>
</gene>
<feature type="region of interest" description="Disordered" evidence="2">
    <location>
        <begin position="1"/>
        <end position="28"/>
    </location>
</feature>
<feature type="transmembrane region" description="Helical" evidence="3">
    <location>
        <begin position="95"/>
        <end position="115"/>
    </location>
</feature>
<keyword evidence="1" id="KW-0175">Coiled coil</keyword>
<sequence>MCYGRERLPSKEDIAGAPRAPRDNEDSVENLMDRLAETEARLERARAREAELSRRLDETRKFVCVMKILDSYLRRQNEELRERVARYTPDRRLSFWYLLSNSQLYFRVLLVLVFVRIMRQLL</sequence>
<accession>A0A9N7NG88</accession>
<reference evidence="4" key="1">
    <citation type="submission" date="2019-12" db="EMBL/GenBank/DDBJ databases">
        <authorList>
            <person name="Scholes J."/>
        </authorList>
    </citation>
    <scope>NUCLEOTIDE SEQUENCE</scope>
</reference>
<keyword evidence="5" id="KW-1185">Reference proteome</keyword>
<comment type="caution">
    <text evidence="4">The sequence shown here is derived from an EMBL/GenBank/DDBJ whole genome shotgun (WGS) entry which is preliminary data.</text>
</comment>
<keyword evidence="3" id="KW-0472">Membrane</keyword>
<dbReference type="OrthoDB" id="1926663at2759"/>
<keyword evidence="3" id="KW-1133">Transmembrane helix</keyword>
<feature type="coiled-coil region" evidence="1">
    <location>
        <begin position="28"/>
        <end position="55"/>
    </location>
</feature>
<dbReference type="EMBL" id="CACSLK010027831">
    <property type="protein sequence ID" value="CAA0831208.1"/>
    <property type="molecule type" value="Genomic_DNA"/>
</dbReference>
<keyword evidence="3" id="KW-0812">Transmembrane</keyword>
<evidence type="ECO:0000256" key="2">
    <source>
        <dbReference type="SAM" id="MobiDB-lite"/>
    </source>
</evidence>
<proteinExistence type="predicted"/>
<evidence type="ECO:0000313" key="5">
    <source>
        <dbReference type="Proteomes" id="UP001153555"/>
    </source>
</evidence>
<evidence type="ECO:0000256" key="3">
    <source>
        <dbReference type="SAM" id="Phobius"/>
    </source>
</evidence>
<evidence type="ECO:0000313" key="4">
    <source>
        <dbReference type="EMBL" id="CAA0831208.1"/>
    </source>
</evidence>
<protein>
    <submittedName>
        <fullName evidence="4">Protein SKIP34</fullName>
    </submittedName>
</protein>
<evidence type="ECO:0000256" key="1">
    <source>
        <dbReference type="SAM" id="Coils"/>
    </source>
</evidence>